<reference evidence="7 8" key="1">
    <citation type="submission" date="2018-02" db="EMBL/GenBank/DDBJ databases">
        <title>Draft genome sequence of bacterial isolates from marine environment.</title>
        <authorList>
            <person name="Singh S.K."/>
            <person name="Hill R."/>
            <person name="Major S."/>
            <person name="Cai H."/>
            <person name="Li Y."/>
        </authorList>
    </citation>
    <scope>NUCLEOTIDE SEQUENCE [LARGE SCALE GENOMIC DNA]</scope>
    <source>
        <strain evidence="7 8">IMET F</strain>
    </source>
</reference>
<dbReference type="InterPro" id="IPR006047">
    <property type="entry name" value="GH13_cat_dom"/>
</dbReference>
<dbReference type="InterPro" id="IPR013783">
    <property type="entry name" value="Ig-like_fold"/>
</dbReference>
<feature type="signal peptide" evidence="4">
    <location>
        <begin position="1"/>
        <end position="20"/>
    </location>
</feature>
<keyword evidence="1 4" id="KW-0732">Signal</keyword>
<dbReference type="InterPro" id="IPR013780">
    <property type="entry name" value="Glyco_hydro_b"/>
</dbReference>
<dbReference type="SUPFAM" id="SSF51445">
    <property type="entry name" value="(Trans)glycosidases"/>
    <property type="match status" value="1"/>
</dbReference>
<dbReference type="NCBIfam" id="TIGR04183">
    <property type="entry name" value="Por_Secre_tail"/>
    <property type="match status" value="1"/>
</dbReference>
<feature type="domain" description="Alpha-amylase C-terminal beta-sheet" evidence="6">
    <location>
        <begin position="373"/>
        <end position="439"/>
    </location>
</feature>
<dbReference type="SUPFAM" id="SSF51011">
    <property type="entry name" value="Glycosyl hydrolase domain"/>
    <property type="match status" value="1"/>
</dbReference>
<dbReference type="Pfam" id="PF16738">
    <property type="entry name" value="CBM26"/>
    <property type="match status" value="1"/>
</dbReference>
<dbReference type="Pfam" id="PF07821">
    <property type="entry name" value="Alpha-amyl_C2"/>
    <property type="match status" value="1"/>
</dbReference>
<dbReference type="Gene3D" id="2.60.40.1180">
    <property type="entry name" value="Golgi alpha-mannosidase II"/>
    <property type="match status" value="1"/>
</dbReference>
<keyword evidence="2" id="KW-0378">Hydrolase</keyword>
<dbReference type="GO" id="GO:0005509">
    <property type="term" value="F:calcium ion binding"/>
    <property type="evidence" value="ECO:0007669"/>
    <property type="project" value="InterPro"/>
</dbReference>
<feature type="chain" id="PRO_5015572490" evidence="4">
    <location>
        <begin position="21"/>
        <end position="729"/>
    </location>
</feature>
<dbReference type="RefSeq" id="WP_104794268.1">
    <property type="nucleotide sequence ID" value="NZ_PTPZ01000008.1"/>
</dbReference>
<evidence type="ECO:0000259" key="6">
    <source>
        <dbReference type="SMART" id="SM00810"/>
    </source>
</evidence>
<dbReference type="InterPro" id="IPR026876">
    <property type="entry name" value="Fn3_assoc_repeat"/>
</dbReference>
<dbReference type="Gene3D" id="3.20.20.80">
    <property type="entry name" value="Glycosidases"/>
    <property type="match status" value="1"/>
</dbReference>
<dbReference type="InterPro" id="IPR026444">
    <property type="entry name" value="Secre_tail"/>
</dbReference>
<name>A0A2S7I2H3_9FLAO</name>
<evidence type="ECO:0000256" key="4">
    <source>
        <dbReference type="SAM" id="SignalP"/>
    </source>
</evidence>
<evidence type="ECO:0000313" key="7">
    <source>
        <dbReference type="EMBL" id="PPZ90767.1"/>
    </source>
</evidence>
<accession>A0A2S7I2H3</accession>
<dbReference type="PANTHER" id="PTHR43447">
    <property type="entry name" value="ALPHA-AMYLASE"/>
    <property type="match status" value="1"/>
</dbReference>
<proteinExistence type="predicted"/>
<dbReference type="GO" id="GO:0004556">
    <property type="term" value="F:alpha-amylase activity"/>
    <property type="evidence" value="ECO:0007669"/>
    <property type="project" value="InterPro"/>
</dbReference>
<dbReference type="Gene3D" id="2.60.40.10">
    <property type="entry name" value="Immunoglobulins"/>
    <property type="match status" value="1"/>
</dbReference>
<feature type="domain" description="Glycosyl hydrolase family 13 catalytic" evidence="5">
    <location>
        <begin position="26"/>
        <end position="372"/>
    </location>
</feature>
<dbReference type="EMBL" id="PTPZ01000008">
    <property type="protein sequence ID" value="PPZ90767.1"/>
    <property type="molecule type" value="Genomic_DNA"/>
</dbReference>
<evidence type="ECO:0000259" key="5">
    <source>
        <dbReference type="SMART" id="SM00642"/>
    </source>
</evidence>
<dbReference type="Proteomes" id="UP000238565">
    <property type="component" value="Unassembled WGS sequence"/>
</dbReference>
<dbReference type="InterPro" id="IPR031965">
    <property type="entry name" value="CBM26"/>
</dbReference>
<sequence length="729" mass="79447">MKHRFTLLLVLLLSVISVKGQDYLDDIMFQSFGWDEYSQSRHTSEGGFYEYYNSRAGNLKAMGFDMIWLPPPSASTGGVGYFPTELYNFSQTSWGSEAQLKKMLANMNARGLYPIADVVANHRSGTTGWVDFTNPAWGCETICSNDDAASASYVGCRPSGAPDTGMEFGGSRDMDHTNLTVQNGYKEFLTRLKGLGFKGWRWDVAKGFSASYFGNYINDSKPYYSVGEFWDSDVNALKTWINGTYSGGATISGAFDFSLYYTLSGVMVTNGKQFASNNYASLNWSGSMAGLAGQYGFSEKAVTFVDNHDTFVHDSSFLGSDIPKAYAYILTHPGIPCVFAPHYYGGTYTKDGITRNYGAGYATAINKLMAIRKTTGINAYSHITIDKAEAGLYAAYIKKSFTDSEPVVAVKIGPYSWTPTLGTGWVLSASGTDYAVWTKTAVNVAPNINITPAVSKYTQGTNLTVTISSTDDSGVAPVVRYTLDGSDPTASSPIYSSPFVINSNTTVKAVAFDNLGLSSGVVEKAFSFEAPQNIVVRFKPPTTTPNWPLPKIHYWNYSPSNALPAANWGTPINMTADTENVGWFKYTFPNVSKVSFLFRDGNSTGTLGVTQTGDIVNVTQDSWYEWDPTNSLFVKQVSLSTDDLAVNAKKVTLDILQNPALNGVIRVRYSNAKGGNLYLYDLSGKMLKTQKVSANSGDDTISVSNLQSGNYLLMLKSDQGMSVSKVIIK</sequence>
<evidence type="ECO:0000256" key="3">
    <source>
        <dbReference type="ARBA" id="ARBA00023295"/>
    </source>
</evidence>
<dbReference type="InterPro" id="IPR012850">
    <property type="entry name" value="A-amylase_bs_C"/>
</dbReference>
<protein>
    <submittedName>
        <fullName evidence="7">Uncharacterized protein</fullName>
    </submittedName>
</protein>
<evidence type="ECO:0000313" key="8">
    <source>
        <dbReference type="Proteomes" id="UP000238565"/>
    </source>
</evidence>
<gene>
    <name evidence="7" type="ORF">C3729_11375</name>
</gene>
<comment type="caution">
    <text evidence="7">The sequence shown here is derived from an EMBL/GenBank/DDBJ whole genome shotgun (WGS) entry which is preliminary data.</text>
</comment>
<dbReference type="SMART" id="SM00810">
    <property type="entry name" value="Alpha-amyl_C2"/>
    <property type="match status" value="1"/>
</dbReference>
<dbReference type="InterPro" id="IPR017853">
    <property type="entry name" value="GH"/>
</dbReference>
<organism evidence="7 8">
    <name type="scientific">Cloacibacterium normanense</name>
    <dbReference type="NCBI Taxonomy" id="237258"/>
    <lineage>
        <taxon>Bacteria</taxon>
        <taxon>Pseudomonadati</taxon>
        <taxon>Bacteroidota</taxon>
        <taxon>Flavobacteriia</taxon>
        <taxon>Flavobacteriales</taxon>
        <taxon>Weeksellaceae</taxon>
    </lineage>
</organism>
<evidence type="ECO:0000256" key="1">
    <source>
        <dbReference type="ARBA" id="ARBA00022729"/>
    </source>
</evidence>
<dbReference type="SMART" id="SM00642">
    <property type="entry name" value="Aamy"/>
    <property type="match status" value="1"/>
</dbReference>
<dbReference type="Pfam" id="PF18962">
    <property type="entry name" value="Por_Secre_tail"/>
    <property type="match status" value="1"/>
</dbReference>
<evidence type="ECO:0000256" key="2">
    <source>
        <dbReference type="ARBA" id="ARBA00022801"/>
    </source>
</evidence>
<dbReference type="Pfam" id="PF13287">
    <property type="entry name" value="Fn3_assoc"/>
    <property type="match status" value="1"/>
</dbReference>
<dbReference type="AlphaFoldDB" id="A0A2S7I2H3"/>
<dbReference type="Pfam" id="PF00128">
    <property type="entry name" value="Alpha-amylase"/>
    <property type="match status" value="1"/>
</dbReference>
<dbReference type="GO" id="GO:0005975">
    <property type="term" value="P:carbohydrate metabolic process"/>
    <property type="evidence" value="ECO:0007669"/>
    <property type="project" value="InterPro"/>
</dbReference>
<keyword evidence="3" id="KW-0326">Glycosidase</keyword>